<comment type="caution">
    <text evidence="4">The sequence shown here is derived from an EMBL/GenBank/DDBJ whole genome shotgun (WGS) entry which is preliminary data.</text>
</comment>
<dbReference type="RefSeq" id="WP_129784584.1">
    <property type="nucleotide sequence ID" value="NZ_RZHH01000002.1"/>
</dbReference>
<accession>A0A482TBF7</accession>
<feature type="region of interest" description="Disordered" evidence="2">
    <location>
        <begin position="114"/>
        <end position="140"/>
    </location>
</feature>
<evidence type="ECO:0000256" key="1">
    <source>
        <dbReference type="ARBA" id="ARBA00022723"/>
    </source>
</evidence>
<dbReference type="SUPFAM" id="SSF51182">
    <property type="entry name" value="RmlC-like cupins"/>
    <property type="match status" value="1"/>
</dbReference>
<evidence type="ECO:0000259" key="3">
    <source>
        <dbReference type="Pfam" id="PF07883"/>
    </source>
</evidence>
<dbReference type="InterPro" id="IPR013096">
    <property type="entry name" value="Cupin_2"/>
</dbReference>
<dbReference type="InterPro" id="IPR051610">
    <property type="entry name" value="GPI/OXD"/>
</dbReference>
<protein>
    <submittedName>
        <fullName evidence="4">Cupin domain-containing protein</fullName>
    </submittedName>
</protein>
<dbReference type="GO" id="GO:0046872">
    <property type="term" value="F:metal ion binding"/>
    <property type="evidence" value="ECO:0007669"/>
    <property type="project" value="UniProtKB-KW"/>
</dbReference>
<feature type="domain" description="Cupin type-2" evidence="3">
    <location>
        <begin position="38"/>
        <end position="106"/>
    </location>
</feature>
<evidence type="ECO:0000256" key="2">
    <source>
        <dbReference type="SAM" id="MobiDB-lite"/>
    </source>
</evidence>
<name>A0A482TBF7_9EURY</name>
<keyword evidence="1" id="KW-0479">Metal-binding</keyword>
<dbReference type="PANTHER" id="PTHR35848">
    <property type="entry name" value="OXALATE-BINDING PROTEIN"/>
    <property type="match status" value="1"/>
</dbReference>
<organism evidence="4 5">
    <name type="scientific">Halogeometricum borinquense</name>
    <dbReference type="NCBI Taxonomy" id="60847"/>
    <lineage>
        <taxon>Archaea</taxon>
        <taxon>Methanobacteriati</taxon>
        <taxon>Methanobacteriota</taxon>
        <taxon>Stenosarchaea group</taxon>
        <taxon>Halobacteria</taxon>
        <taxon>Halobacteriales</taxon>
        <taxon>Haloferacaceae</taxon>
        <taxon>Halogeometricum</taxon>
    </lineage>
</organism>
<proteinExistence type="predicted"/>
<evidence type="ECO:0000313" key="4">
    <source>
        <dbReference type="EMBL" id="RYJ14217.1"/>
    </source>
</evidence>
<dbReference type="EMBL" id="RZHH01000002">
    <property type="protein sequence ID" value="RYJ14217.1"/>
    <property type="molecule type" value="Genomic_DNA"/>
</dbReference>
<dbReference type="InterPro" id="IPR011051">
    <property type="entry name" value="RmlC_Cupin_sf"/>
</dbReference>
<evidence type="ECO:0000313" key="5">
    <source>
        <dbReference type="Proteomes" id="UP000294028"/>
    </source>
</evidence>
<gene>
    <name evidence="4" type="ORF">ELS19_09750</name>
</gene>
<dbReference type="Gene3D" id="2.60.120.10">
    <property type="entry name" value="Jelly Rolls"/>
    <property type="match status" value="1"/>
</dbReference>
<dbReference type="InterPro" id="IPR014710">
    <property type="entry name" value="RmlC-like_jellyroll"/>
</dbReference>
<sequence length="140" mass="15306">MGYRVVDCDEVETVEDRPCEMQRLSGAAGLENVAINRFRAAPGEQIPLAYHYHETQEEAFYVLSGTMAVETPAETYEVDEGSLFAVEPNSPQRAYNPANATEAVEVLAIGAPAVTGDTRMYDSEEENKSERGNKPGGETE</sequence>
<dbReference type="Proteomes" id="UP000294028">
    <property type="component" value="Unassembled WGS sequence"/>
</dbReference>
<reference evidence="4 5" key="1">
    <citation type="submission" date="2018-12" db="EMBL/GenBank/DDBJ databases">
        <title>Genome analysis provides insights into bioremediation potentialities of Halogeometricum borinquense strain N11.</title>
        <authorList>
            <person name="Najjari A."/>
            <person name="Youssef N."/>
            <person name="Fhoula I."/>
            <person name="Ben Dhia O."/>
            <person name="Mahjoubi M."/>
            <person name="Ouzari H.I."/>
            <person name="Cherif A."/>
        </authorList>
    </citation>
    <scope>NUCLEOTIDE SEQUENCE [LARGE SCALE GENOMIC DNA]</scope>
    <source>
        <strain evidence="4 5">N11</strain>
    </source>
</reference>
<dbReference type="AlphaFoldDB" id="A0A482TBF7"/>
<dbReference type="PANTHER" id="PTHR35848:SF9">
    <property type="entry name" value="SLL1358 PROTEIN"/>
    <property type="match status" value="1"/>
</dbReference>
<feature type="compositionally biased region" description="Basic and acidic residues" evidence="2">
    <location>
        <begin position="119"/>
        <end position="133"/>
    </location>
</feature>
<dbReference type="Pfam" id="PF07883">
    <property type="entry name" value="Cupin_2"/>
    <property type="match status" value="1"/>
</dbReference>